<evidence type="ECO:0000256" key="3">
    <source>
        <dbReference type="ARBA" id="ARBA00022729"/>
    </source>
</evidence>
<evidence type="ECO:0000256" key="6">
    <source>
        <dbReference type="ARBA" id="ARBA00022989"/>
    </source>
</evidence>
<evidence type="ECO:0000256" key="9">
    <source>
        <dbReference type="SAM" id="Phobius"/>
    </source>
</evidence>
<keyword evidence="4" id="KW-0946">Virion</keyword>
<keyword evidence="7 9" id="KW-0472">Membrane</keyword>
<evidence type="ECO:0000256" key="2">
    <source>
        <dbReference type="ARBA" id="ARBA00022692"/>
    </source>
</evidence>
<evidence type="ECO:0000256" key="4">
    <source>
        <dbReference type="ARBA" id="ARBA00022844"/>
    </source>
</evidence>
<evidence type="ECO:0000313" key="12">
    <source>
        <dbReference type="EMBL" id="AUI10896.1"/>
    </source>
</evidence>
<keyword evidence="3" id="KW-0732">Signal</keyword>
<dbReference type="InterPro" id="IPR001903">
    <property type="entry name" value="Rhabdo_glycop_FD"/>
</dbReference>
<feature type="transmembrane region" description="Helical" evidence="9">
    <location>
        <begin position="474"/>
        <end position="495"/>
    </location>
</feature>
<keyword evidence="2 9" id="KW-0812">Transmembrane</keyword>
<dbReference type="EMBL" id="MF101756">
    <property type="protein sequence ID" value="AUI10896.1"/>
    <property type="molecule type" value="Viral_cRNA"/>
</dbReference>
<keyword evidence="8" id="KW-0325">Glycoprotein</keyword>
<dbReference type="SUPFAM" id="SSF161008">
    <property type="entry name" value="Viral glycoprotein ectodomain-like"/>
    <property type="match status" value="1"/>
</dbReference>
<proteinExistence type="predicted"/>
<keyword evidence="6 9" id="KW-1133">Transmembrane helix</keyword>
<evidence type="ECO:0000259" key="11">
    <source>
        <dbReference type="Pfam" id="PF24833"/>
    </source>
</evidence>
<sequence length="519" mass="58451">MNTLIKILLIIIILREARSHIVLVPSDLGEWRTTEVDQLDCPMHGDLSNQGTQAIELEYHTASWGLKNNIAGSLCVTAKWSITCDYRWYGSKYISTVIEYLPTTPEMCKEAKRAFDRGESLAPHFPTENCGWNNVLTESQEFTTLTSHPVKLDAYSFVLIDSMFEGGRCQSKECPVVFHQGMWIADQDAFGFCRDLDQHRGLLFKTGLRNTLGEIVRQEWNLNSIFQPEIGREKHFKGACKMSYCGNSGVRFSDREWFKLGTPSDNAIKKIIEGLPECGEDNLIHSHDTSNTLKELAEHVDEIALNAICLQEVRRARDTKTVSDWLLSMMSPFSEGIGKVYRIHKGMLESTVGFYRKVVLEGDGTPERLGIGWDKKPVSWDQLVVKTNDTRIQSMFNGNTAVNGKIKWVKNVLGAHILDEISALEFDVPLIPHPHLDGLKFNESHTISSHHPNGKGVNFVESVTHWAGGLWESIGSSAVLIVVLLICAFVAVKFCQRLIPSRRPPTKESSENVFMLRTV</sequence>
<organism evidence="12">
    <name type="scientific">Perhabdovirus perca</name>
    <dbReference type="NCBI Taxonomy" id="1256869"/>
    <lineage>
        <taxon>Viruses</taxon>
        <taxon>Riboviria</taxon>
        <taxon>Orthornavirae</taxon>
        <taxon>Negarnaviricota</taxon>
        <taxon>Haploviricotina</taxon>
        <taxon>Monjiviricetes</taxon>
        <taxon>Mononegavirales</taxon>
        <taxon>Rhabdoviridae</taxon>
        <taxon>Alpharhabdovirinae</taxon>
        <taxon>Perhabdovirus</taxon>
    </lineage>
</organism>
<protein>
    <submittedName>
        <fullName evidence="12">Glycoprotein</fullName>
    </submittedName>
</protein>
<dbReference type="Pfam" id="PF00974">
    <property type="entry name" value="Rhabdo_glycop_FD"/>
    <property type="match status" value="1"/>
</dbReference>
<evidence type="ECO:0000256" key="7">
    <source>
        <dbReference type="ARBA" id="ARBA00023136"/>
    </source>
</evidence>
<keyword evidence="5" id="KW-0261">Viral envelope protein</keyword>
<accession>A0A2I5YP34</accession>
<evidence type="ECO:0000259" key="10">
    <source>
        <dbReference type="Pfam" id="PF00974"/>
    </source>
</evidence>
<feature type="domain" description="Spike glycoprotein G central" evidence="11">
    <location>
        <begin position="277"/>
        <end position="398"/>
    </location>
</feature>
<dbReference type="Gene3D" id="2.30.29.130">
    <property type="match status" value="1"/>
</dbReference>
<feature type="domain" description="Spike glycoprotein fusion" evidence="10">
    <location>
        <begin position="71"/>
        <end position="169"/>
    </location>
</feature>
<comment type="subcellular location">
    <subcellularLocation>
        <location evidence="1">Virion membrane</location>
        <topology evidence="1">Single-pass type I membrane protein</topology>
    </subcellularLocation>
</comment>
<dbReference type="InterPro" id="IPR055447">
    <property type="entry name" value="Rhabdo_glycop_CD"/>
</dbReference>
<evidence type="ECO:0000256" key="5">
    <source>
        <dbReference type="ARBA" id="ARBA00022879"/>
    </source>
</evidence>
<name>A0A2I5YP34_9RHAB</name>
<dbReference type="GO" id="GO:0019031">
    <property type="term" value="C:viral envelope"/>
    <property type="evidence" value="ECO:0007669"/>
    <property type="project" value="UniProtKB-KW"/>
</dbReference>
<reference evidence="12" key="1">
    <citation type="journal article" date="2017" name="Dis. Aquat. Organ.">
        <title>Molecular investigations of outbreaks of Perch perhabdovirus infections in pike-perch.</title>
        <authorList>
            <person name="Bigarre L."/>
            <person name="Plassiart G."/>
            <person name="de Boisseson C."/>
            <person name="Pallandre L."/>
            <person name="Pozet F."/>
            <person name="Ledore Y."/>
            <person name="Fontaine P."/>
            <person name="Lieffrig F."/>
        </authorList>
    </citation>
    <scope>NUCLEOTIDE SEQUENCE</scope>
    <source>
        <strain evidence="12">16/065</strain>
    </source>
</reference>
<dbReference type="Pfam" id="PF24833">
    <property type="entry name" value="Rhabdo_glycop_CD"/>
    <property type="match status" value="1"/>
</dbReference>
<dbReference type="GO" id="GO:0055036">
    <property type="term" value="C:virion membrane"/>
    <property type="evidence" value="ECO:0007669"/>
    <property type="project" value="UniProtKB-SubCell"/>
</dbReference>
<evidence type="ECO:0000256" key="8">
    <source>
        <dbReference type="ARBA" id="ARBA00023180"/>
    </source>
</evidence>
<evidence type="ECO:0000256" key="1">
    <source>
        <dbReference type="ARBA" id="ARBA00004563"/>
    </source>
</evidence>